<keyword evidence="2" id="KW-0444">Lipid biosynthesis</keyword>
<name>A0ABV6Z1N1_UNCC1</name>
<feature type="domain" description="DAGKc" evidence="12">
    <location>
        <begin position="5"/>
        <end position="141"/>
    </location>
</feature>
<keyword evidence="8" id="KW-0460">Magnesium</keyword>
<keyword evidence="3 13" id="KW-0808">Transferase</keyword>
<dbReference type="Gene3D" id="3.40.50.10330">
    <property type="entry name" value="Probable inorganic polyphosphate/atp-NAD kinase, domain 1"/>
    <property type="match status" value="1"/>
</dbReference>
<evidence type="ECO:0000259" key="12">
    <source>
        <dbReference type="PROSITE" id="PS50146"/>
    </source>
</evidence>
<organism evidence="13 14">
    <name type="scientific">candidate division CSSED10-310 bacterium</name>
    <dbReference type="NCBI Taxonomy" id="2855610"/>
    <lineage>
        <taxon>Bacteria</taxon>
        <taxon>Bacteria division CSSED10-310</taxon>
    </lineage>
</organism>
<evidence type="ECO:0000256" key="9">
    <source>
        <dbReference type="ARBA" id="ARBA00023098"/>
    </source>
</evidence>
<dbReference type="InterPro" id="IPR045540">
    <property type="entry name" value="YegS/DAGK_C"/>
</dbReference>
<comment type="caution">
    <text evidence="13">The sequence shown here is derived from an EMBL/GenBank/DDBJ whole genome shotgun (WGS) entry which is preliminary data.</text>
</comment>
<dbReference type="Gene3D" id="2.60.200.40">
    <property type="match status" value="1"/>
</dbReference>
<dbReference type="InterPro" id="IPR050187">
    <property type="entry name" value="Lipid_Phosphate_FormReg"/>
</dbReference>
<dbReference type="PANTHER" id="PTHR12358:SF106">
    <property type="entry name" value="LIPID KINASE YEGS"/>
    <property type="match status" value="1"/>
</dbReference>
<dbReference type="Pfam" id="PF19279">
    <property type="entry name" value="YegS_C"/>
    <property type="match status" value="1"/>
</dbReference>
<keyword evidence="14" id="KW-1185">Reference proteome</keyword>
<dbReference type="SMART" id="SM00046">
    <property type="entry name" value="DAGKc"/>
    <property type="match status" value="1"/>
</dbReference>
<keyword evidence="9" id="KW-0443">Lipid metabolism</keyword>
<keyword evidence="6 13" id="KW-0418">Kinase</keyword>
<evidence type="ECO:0000256" key="2">
    <source>
        <dbReference type="ARBA" id="ARBA00022516"/>
    </source>
</evidence>
<dbReference type="GO" id="GO:0016301">
    <property type="term" value="F:kinase activity"/>
    <property type="evidence" value="ECO:0007669"/>
    <property type="project" value="UniProtKB-KW"/>
</dbReference>
<dbReference type="PANTHER" id="PTHR12358">
    <property type="entry name" value="SPHINGOSINE KINASE"/>
    <property type="match status" value="1"/>
</dbReference>
<proteinExistence type="predicted"/>
<evidence type="ECO:0000256" key="1">
    <source>
        <dbReference type="ARBA" id="ARBA00001946"/>
    </source>
</evidence>
<dbReference type="InterPro" id="IPR005218">
    <property type="entry name" value="Diacylglycerol/lipid_kinase"/>
</dbReference>
<evidence type="ECO:0000256" key="11">
    <source>
        <dbReference type="ARBA" id="ARBA00023264"/>
    </source>
</evidence>
<sequence length="309" mass="34317">MMVKSHDDSFFFIVNPAAGGGEVGQKWIEIEKRLRAQSVQYQVHQTTAPLEATEITRQALADGYKQFISVGGDGTNHEIINGLFDHQDTIPAGVSLGFFPSGSGNDFLRFINISDDLSQSMNRLHTAHTQKIDIGKMSFNRAGVKCHEYYLSVAGTGFTADVTKTANDYFKFLGGYCYIGGFLPNIAFLQNVALEITIDEETYHRKSCMTVVANTAYFGGGMKIAPDASIQDGLLDILLFREFGRLELIMNFLDVFKGTHVRHSKVEVFRGRHVTIKSEIKQNLLADGEIIGQTPVEFFCLPQVLSVRV</sequence>
<keyword evidence="11" id="KW-1208">Phospholipid metabolism</keyword>
<evidence type="ECO:0000256" key="8">
    <source>
        <dbReference type="ARBA" id="ARBA00022842"/>
    </source>
</evidence>
<evidence type="ECO:0000256" key="7">
    <source>
        <dbReference type="ARBA" id="ARBA00022840"/>
    </source>
</evidence>
<evidence type="ECO:0000256" key="5">
    <source>
        <dbReference type="ARBA" id="ARBA00022741"/>
    </source>
</evidence>
<evidence type="ECO:0000256" key="4">
    <source>
        <dbReference type="ARBA" id="ARBA00022723"/>
    </source>
</evidence>
<dbReference type="EMBL" id="JBHPBY010000302">
    <property type="protein sequence ID" value="MFC1852357.1"/>
    <property type="molecule type" value="Genomic_DNA"/>
</dbReference>
<evidence type="ECO:0000256" key="6">
    <source>
        <dbReference type="ARBA" id="ARBA00022777"/>
    </source>
</evidence>
<dbReference type="InterPro" id="IPR001206">
    <property type="entry name" value="Diacylglycerol_kinase_cat_dom"/>
</dbReference>
<dbReference type="Proteomes" id="UP001594351">
    <property type="component" value="Unassembled WGS sequence"/>
</dbReference>
<keyword evidence="4" id="KW-0479">Metal-binding</keyword>
<reference evidence="13 14" key="1">
    <citation type="submission" date="2024-09" db="EMBL/GenBank/DDBJ databases">
        <title>Laminarin stimulates single cell rates of sulfate reduction while oxygen inhibits transcriptomic activity in coastal marine sediment.</title>
        <authorList>
            <person name="Lindsay M."/>
            <person name="Orcutt B."/>
            <person name="Emerson D."/>
            <person name="Stepanauskas R."/>
            <person name="D'Angelo T."/>
        </authorList>
    </citation>
    <scope>NUCLEOTIDE SEQUENCE [LARGE SCALE GENOMIC DNA]</scope>
    <source>
        <strain evidence="13">SAG AM-311-K15</strain>
    </source>
</reference>
<evidence type="ECO:0000256" key="3">
    <source>
        <dbReference type="ARBA" id="ARBA00022679"/>
    </source>
</evidence>
<dbReference type="InterPro" id="IPR017438">
    <property type="entry name" value="ATP-NAD_kinase_N"/>
</dbReference>
<protein>
    <submittedName>
        <fullName evidence="13">Diacylglycerol/lipid kinase family protein</fullName>
        <ecNumber evidence="13">2.7.1.-</ecNumber>
    </submittedName>
</protein>
<keyword evidence="10" id="KW-0594">Phospholipid biosynthesis</keyword>
<dbReference type="PROSITE" id="PS50146">
    <property type="entry name" value="DAGK"/>
    <property type="match status" value="1"/>
</dbReference>
<gene>
    <name evidence="13" type="ORF">ACFL27_19335</name>
</gene>
<dbReference type="EC" id="2.7.1.-" evidence="13"/>
<evidence type="ECO:0000313" key="13">
    <source>
        <dbReference type="EMBL" id="MFC1852357.1"/>
    </source>
</evidence>
<evidence type="ECO:0000256" key="10">
    <source>
        <dbReference type="ARBA" id="ARBA00023209"/>
    </source>
</evidence>
<dbReference type="SUPFAM" id="SSF111331">
    <property type="entry name" value="NAD kinase/diacylglycerol kinase-like"/>
    <property type="match status" value="1"/>
</dbReference>
<dbReference type="NCBIfam" id="TIGR00147">
    <property type="entry name" value="YegS/Rv2252/BmrU family lipid kinase"/>
    <property type="match status" value="1"/>
</dbReference>
<dbReference type="InterPro" id="IPR016064">
    <property type="entry name" value="NAD/diacylglycerol_kinase_sf"/>
</dbReference>
<evidence type="ECO:0000313" key="14">
    <source>
        <dbReference type="Proteomes" id="UP001594351"/>
    </source>
</evidence>
<keyword evidence="7" id="KW-0067">ATP-binding</keyword>
<accession>A0ABV6Z1N1</accession>
<dbReference type="Pfam" id="PF00781">
    <property type="entry name" value="DAGK_cat"/>
    <property type="match status" value="1"/>
</dbReference>
<keyword evidence="5" id="KW-0547">Nucleotide-binding</keyword>
<comment type="cofactor">
    <cofactor evidence="1">
        <name>Mg(2+)</name>
        <dbReference type="ChEBI" id="CHEBI:18420"/>
    </cofactor>
</comment>